<organism evidence="1 2">
    <name type="scientific">Thalassospira permensis NBRC 106175</name>
    <dbReference type="NCBI Taxonomy" id="1353532"/>
    <lineage>
        <taxon>Bacteria</taxon>
        <taxon>Pseudomonadati</taxon>
        <taxon>Pseudomonadota</taxon>
        <taxon>Alphaproteobacteria</taxon>
        <taxon>Rhodospirillales</taxon>
        <taxon>Thalassospiraceae</taxon>
        <taxon>Thalassospira</taxon>
    </lineage>
</organism>
<proteinExistence type="predicted"/>
<reference evidence="1 2" key="1">
    <citation type="submission" date="2013-07" db="EMBL/GenBank/DDBJ databases">
        <title>Thalassospira permensis NBRC 106175 Genome Sequencing.</title>
        <authorList>
            <person name="Lai Q."/>
            <person name="Shao Z."/>
        </authorList>
    </citation>
    <scope>NUCLEOTIDE SEQUENCE [LARGE SCALE GENOMIC DNA]</scope>
    <source>
        <strain evidence="1 2">NBRC 106175</strain>
    </source>
</reference>
<comment type="caution">
    <text evidence="1">The sequence shown here is derived from an EMBL/GenBank/DDBJ whole genome shotgun (WGS) entry which is preliminary data.</text>
</comment>
<evidence type="ECO:0000313" key="1">
    <source>
        <dbReference type="EMBL" id="KEO59398.1"/>
    </source>
</evidence>
<name>A0ABR4TUZ3_9PROT</name>
<dbReference type="Proteomes" id="UP000027463">
    <property type="component" value="Unassembled WGS sequence"/>
</dbReference>
<evidence type="ECO:0000313" key="2">
    <source>
        <dbReference type="Proteomes" id="UP000027463"/>
    </source>
</evidence>
<sequence>MVVLLIFPFDWWRHFALRSAVLRLSLRPLNRSGGPENER</sequence>
<accession>A0ABR4TUZ3</accession>
<keyword evidence="2" id="KW-1185">Reference proteome</keyword>
<gene>
    <name evidence="1" type="ORF">SMB34_00020</name>
</gene>
<protein>
    <submittedName>
        <fullName evidence="1">Uncharacterized protein</fullName>
    </submittedName>
</protein>
<dbReference type="EMBL" id="AUNC01000001">
    <property type="protein sequence ID" value="KEO59398.1"/>
    <property type="molecule type" value="Genomic_DNA"/>
</dbReference>